<gene>
    <name evidence="2" type="ORF">FPZ45_05870</name>
</gene>
<dbReference type="EMBL" id="VNJJ01000003">
    <property type="protein sequence ID" value="TVY01971.1"/>
    <property type="molecule type" value="Genomic_DNA"/>
</dbReference>
<feature type="domain" description="Hemerythrin-like" evidence="1">
    <location>
        <begin position="28"/>
        <end position="162"/>
    </location>
</feature>
<accession>A0A559JQ19</accession>
<name>A0A559JQ19_9BACL</name>
<evidence type="ECO:0000313" key="3">
    <source>
        <dbReference type="Proteomes" id="UP000316330"/>
    </source>
</evidence>
<dbReference type="RefSeq" id="WP_144699401.1">
    <property type="nucleotide sequence ID" value="NZ_VNJJ01000003.1"/>
</dbReference>
<evidence type="ECO:0000313" key="2">
    <source>
        <dbReference type="EMBL" id="TVY01971.1"/>
    </source>
</evidence>
<sequence length="172" mass="19914">MKSHVPIDSVISGGDLRELIIDSTVARAKQEHELLSEELREIYEQACTIRRGQDAKRLNREIRQLGDSVKHFLKHWTAHTQWEDDELFPSAASVLGAEPDLFSLMEHEYELAEQYIQAFTQLLEKAAAPIDQEEARKMTTYLIQAYAVLSNRFREEEEIMLELTDRSNAYGF</sequence>
<evidence type="ECO:0000259" key="1">
    <source>
        <dbReference type="Pfam" id="PF01814"/>
    </source>
</evidence>
<protein>
    <submittedName>
        <fullName evidence="2">Hemerythrin domain-containing protein</fullName>
    </submittedName>
</protein>
<keyword evidence="3" id="KW-1185">Reference proteome</keyword>
<dbReference type="Pfam" id="PF01814">
    <property type="entry name" value="Hemerythrin"/>
    <property type="match status" value="1"/>
</dbReference>
<dbReference type="Gene3D" id="1.20.120.520">
    <property type="entry name" value="nmb1532 protein domain like"/>
    <property type="match status" value="1"/>
</dbReference>
<organism evidence="2 3">
    <name type="scientific">Cohnella terricola</name>
    <dbReference type="NCBI Taxonomy" id="1289167"/>
    <lineage>
        <taxon>Bacteria</taxon>
        <taxon>Bacillati</taxon>
        <taxon>Bacillota</taxon>
        <taxon>Bacilli</taxon>
        <taxon>Bacillales</taxon>
        <taxon>Paenibacillaceae</taxon>
        <taxon>Cohnella</taxon>
    </lineage>
</organism>
<proteinExistence type="predicted"/>
<comment type="caution">
    <text evidence="2">The sequence shown here is derived from an EMBL/GenBank/DDBJ whole genome shotgun (WGS) entry which is preliminary data.</text>
</comment>
<dbReference type="OrthoDB" id="2678508at2"/>
<dbReference type="AlphaFoldDB" id="A0A559JQ19"/>
<dbReference type="InterPro" id="IPR012312">
    <property type="entry name" value="Hemerythrin-like"/>
</dbReference>
<reference evidence="2 3" key="1">
    <citation type="submission" date="2019-07" db="EMBL/GenBank/DDBJ databases">
        <authorList>
            <person name="Kim J."/>
        </authorList>
    </citation>
    <scope>NUCLEOTIDE SEQUENCE [LARGE SCALE GENOMIC DNA]</scope>
    <source>
        <strain evidence="2 3">G13</strain>
    </source>
</reference>
<dbReference type="Proteomes" id="UP000316330">
    <property type="component" value="Unassembled WGS sequence"/>
</dbReference>